<gene>
    <name evidence="1" type="ORF">CGI_10012971</name>
</gene>
<reference evidence="1" key="1">
    <citation type="journal article" date="2012" name="Nature">
        <title>The oyster genome reveals stress adaptation and complexity of shell formation.</title>
        <authorList>
            <person name="Zhang G."/>
            <person name="Fang X."/>
            <person name="Guo X."/>
            <person name="Li L."/>
            <person name="Luo R."/>
            <person name="Xu F."/>
            <person name="Yang P."/>
            <person name="Zhang L."/>
            <person name="Wang X."/>
            <person name="Qi H."/>
            <person name="Xiong Z."/>
            <person name="Que H."/>
            <person name="Xie Y."/>
            <person name="Holland P.W."/>
            <person name="Paps J."/>
            <person name="Zhu Y."/>
            <person name="Wu F."/>
            <person name="Chen Y."/>
            <person name="Wang J."/>
            <person name="Peng C."/>
            <person name="Meng J."/>
            <person name="Yang L."/>
            <person name="Liu J."/>
            <person name="Wen B."/>
            <person name="Zhang N."/>
            <person name="Huang Z."/>
            <person name="Zhu Q."/>
            <person name="Feng Y."/>
            <person name="Mount A."/>
            <person name="Hedgecock D."/>
            <person name="Xu Z."/>
            <person name="Liu Y."/>
            <person name="Domazet-Loso T."/>
            <person name="Du Y."/>
            <person name="Sun X."/>
            <person name="Zhang S."/>
            <person name="Liu B."/>
            <person name="Cheng P."/>
            <person name="Jiang X."/>
            <person name="Li J."/>
            <person name="Fan D."/>
            <person name="Wang W."/>
            <person name="Fu W."/>
            <person name="Wang T."/>
            <person name="Wang B."/>
            <person name="Zhang J."/>
            <person name="Peng Z."/>
            <person name="Li Y."/>
            <person name="Li N."/>
            <person name="Wang J."/>
            <person name="Chen M."/>
            <person name="He Y."/>
            <person name="Tan F."/>
            <person name="Song X."/>
            <person name="Zheng Q."/>
            <person name="Huang R."/>
            <person name="Yang H."/>
            <person name="Du X."/>
            <person name="Chen L."/>
            <person name="Yang M."/>
            <person name="Gaffney P.M."/>
            <person name="Wang S."/>
            <person name="Luo L."/>
            <person name="She Z."/>
            <person name="Ming Y."/>
            <person name="Huang W."/>
            <person name="Zhang S."/>
            <person name="Huang B."/>
            <person name="Zhang Y."/>
            <person name="Qu T."/>
            <person name="Ni P."/>
            <person name="Miao G."/>
            <person name="Wang J."/>
            <person name="Wang Q."/>
            <person name="Steinberg C.E."/>
            <person name="Wang H."/>
            <person name="Li N."/>
            <person name="Qian L."/>
            <person name="Zhang G."/>
            <person name="Li Y."/>
            <person name="Yang H."/>
            <person name="Liu X."/>
            <person name="Wang J."/>
            <person name="Yin Y."/>
            <person name="Wang J."/>
        </authorList>
    </citation>
    <scope>NUCLEOTIDE SEQUENCE [LARGE SCALE GENOMIC DNA]</scope>
    <source>
        <strain evidence="1">05x7-T-G4-1.051#20</strain>
    </source>
</reference>
<accession>K1QGX4</accession>
<dbReference type="HOGENOM" id="CLU_2335634_0_0_1"/>
<sequence length="98" mass="10943">MAATVFMCSSCGMCFDKMGLFTAHNCTGNKRKPIGIGTSVEEAEDVVLEMNTTPQERRRTMFECQDCKKRNKQHPALQLQKVKIKVKVCSGPGQQPSF</sequence>
<organism evidence="1">
    <name type="scientific">Magallana gigas</name>
    <name type="common">Pacific oyster</name>
    <name type="synonym">Crassostrea gigas</name>
    <dbReference type="NCBI Taxonomy" id="29159"/>
    <lineage>
        <taxon>Eukaryota</taxon>
        <taxon>Metazoa</taxon>
        <taxon>Spiralia</taxon>
        <taxon>Lophotrochozoa</taxon>
        <taxon>Mollusca</taxon>
        <taxon>Bivalvia</taxon>
        <taxon>Autobranchia</taxon>
        <taxon>Pteriomorphia</taxon>
        <taxon>Ostreida</taxon>
        <taxon>Ostreoidea</taxon>
        <taxon>Ostreidae</taxon>
        <taxon>Magallana</taxon>
    </lineage>
</organism>
<evidence type="ECO:0000313" key="1">
    <source>
        <dbReference type="EMBL" id="EKC28050.1"/>
    </source>
</evidence>
<protein>
    <submittedName>
        <fullName evidence="1">Uncharacterized protein</fullName>
    </submittedName>
</protein>
<dbReference type="InParanoid" id="K1QGX4"/>
<dbReference type="PROSITE" id="PS50157">
    <property type="entry name" value="ZINC_FINGER_C2H2_2"/>
    <property type="match status" value="1"/>
</dbReference>
<dbReference type="EMBL" id="JH818482">
    <property type="protein sequence ID" value="EKC28050.1"/>
    <property type="molecule type" value="Genomic_DNA"/>
</dbReference>
<dbReference type="AlphaFoldDB" id="K1QGX4"/>
<name>K1QGX4_MAGGI</name>
<proteinExistence type="predicted"/>
<dbReference type="InterPro" id="IPR013087">
    <property type="entry name" value="Znf_C2H2_type"/>
</dbReference>